<keyword evidence="2" id="KW-1185">Reference proteome</keyword>
<dbReference type="Proteomes" id="UP001497680">
    <property type="component" value="Unassembled WGS sequence"/>
</dbReference>
<gene>
    <name evidence="1" type="ORF">F4821DRAFT_264010</name>
</gene>
<evidence type="ECO:0000313" key="2">
    <source>
        <dbReference type="Proteomes" id="UP001497680"/>
    </source>
</evidence>
<sequence length="102" mass="11804">MSDIISVLAHARSLHHIETLELDMRCETEDEEIARQLNIFTKSMPFKSLRLTQQAAAALDRCLRSPVLRRRAKFYRRAAPRNLSASYASETPRGGDYTRRRL</sequence>
<evidence type="ECO:0000313" key="1">
    <source>
        <dbReference type="EMBL" id="KAI6082313.1"/>
    </source>
</evidence>
<comment type="caution">
    <text evidence="1">The sequence shown here is derived from an EMBL/GenBank/DDBJ whole genome shotgun (WGS) entry which is preliminary data.</text>
</comment>
<dbReference type="EMBL" id="MU394373">
    <property type="protein sequence ID" value="KAI6082313.1"/>
    <property type="molecule type" value="Genomic_DNA"/>
</dbReference>
<name>A0ACC0CPR9_9PEZI</name>
<proteinExistence type="predicted"/>
<organism evidence="1 2">
    <name type="scientific">Hypoxylon rubiginosum</name>
    <dbReference type="NCBI Taxonomy" id="110542"/>
    <lineage>
        <taxon>Eukaryota</taxon>
        <taxon>Fungi</taxon>
        <taxon>Dikarya</taxon>
        <taxon>Ascomycota</taxon>
        <taxon>Pezizomycotina</taxon>
        <taxon>Sordariomycetes</taxon>
        <taxon>Xylariomycetidae</taxon>
        <taxon>Xylariales</taxon>
        <taxon>Hypoxylaceae</taxon>
        <taxon>Hypoxylon</taxon>
    </lineage>
</organism>
<accession>A0ACC0CPR9</accession>
<reference evidence="1 2" key="1">
    <citation type="journal article" date="2022" name="New Phytol.">
        <title>Ecological generalism drives hyperdiversity of secondary metabolite gene clusters in xylarialean endophytes.</title>
        <authorList>
            <person name="Franco M.E.E."/>
            <person name="Wisecaver J.H."/>
            <person name="Arnold A.E."/>
            <person name="Ju Y.M."/>
            <person name="Slot J.C."/>
            <person name="Ahrendt S."/>
            <person name="Moore L.P."/>
            <person name="Eastman K.E."/>
            <person name="Scott K."/>
            <person name="Konkel Z."/>
            <person name="Mondo S.J."/>
            <person name="Kuo A."/>
            <person name="Hayes R.D."/>
            <person name="Haridas S."/>
            <person name="Andreopoulos B."/>
            <person name="Riley R."/>
            <person name="LaButti K."/>
            <person name="Pangilinan J."/>
            <person name="Lipzen A."/>
            <person name="Amirebrahimi M."/>
            <person name="Yan J."/>
            <person name="Adam C."/>
            <person name="Keymanesh K."/>
            <person name="Ng V."/>
            <person name="Louie K."/>
            <person name="Northen T."/>
            <person name="Drula E."/>
            <person name="Henrissat B."/>
            <person name="Hsieh H.M."/>
            <person name="Youens-Clark K."/>
            <person name="Lutzoni F."/>
            <person name="Miadlikowska J."/>
            <person name="Eastwood D.C."/>
            <person name="Hamelin R.C."/>
            <person name="Grigoriev I.V."/>
            <person name="U'Ren J.M."/>
        </authorList>
    </citation>
    <scope>NUCLEOTIDE SEQUENCE [LARGE SCALE GENOMIC DNA]</scope>
    <source>
        <strain evidence="1 2">ER1909</strain>
    </source>
</reference>
<protein>
    <submittedName>
        <fullName evidence="1">Uncharacterized protein</fullName>
    </submittedName>
</protein>